<protein>
    <recommendedName>
        <fullName evidence="5">Cell division cycle protein 26 homolog</fullName>
    </recommendedName>
</protein>
<keyword evidence="4" id="KW-1185">Reference proteome</keyword>
<feature type="region of interest" description="Disordered" evidence="2">
    <location>
        <begin position="65"/>
        <end position="111"/>
    </location>
</feature>
<organism evidence="3 4">
    <name type="scientific">Hermetia illucens</name>
    <name type="common">Black soldier fly</name>
    <dbReference type="NCBI Taxonomy" id="343691"/>
    <lineage>
        <taxon>Eukaryota</taxon>
        <taxon>Metazoa</taxon>
        <taxon>Ecdysozoa</taxon>
        <taxon>Arthropoda</taxon>
        <taxon>Hexapoda</taxon>
        <taxon>Insecta</taxon>
        <taxon>Pterygota</taxon>
        <taxon>Neoptera</taxon>
        <taxon>Endopterygota</taxon>
        <taxon>Diptera</taxon>
        <taxon>Brachycera</taxon>
        <taxon>Stratiomyomorpha</taxon>
        <taxon>Stratiomyidae</taxon>
        <taxon>Hermetiinae</taxon>
        <taxon>Hermetia</taxon>
    </lineage>
</organism>
<evidence type="ECO:0000313" key="4">
    <source>
        <dbReference type="Proteomes" id="UP000594454"/>
    </source>
</evidence>
<sequence>MTSNLTGFSGAERCFYTGGSSEAYFGKKLYLLKGTANCGTQTKMRKRELQSFTLKLSDLKEYDTIKQEKQAQRAKERGEEGSSASTSQPPIAKVGPKSKQEIRERIGLTDT</sequence>
<dbReference type="GO" id="GO:0031145">
    <property type="term" value="P:anaphase-promoting complex-dependent catabolic process"/>
    <property type="evidence" value="ECO:0007669"/>
    <property type="project" value="InterPro"/>
</dbReference>
<reference evidence="3 4" key="1">
    <citation type="submission" date="2020-11" db="EMBL/GenBank/DDBJ databases">
        <authorList>
            <person name="Wallbank WR R."/>
            <person name="Pardo Diaz C."/>
            <person name="Kozak K."/>
            <person name="Martin S."/>
            <person name="Jiggins C."/>
            <person name="Moest M."/>
            <person name="Warren A I."/>
            <person name="Generalovic N T."/>
            <person name="Byers J.R.P. K."/>
            <person name="Montejo-Kovacevich G."/>
            <person name="Yen C E."/>
        </authorList>
    </citation>
    <scope>NUCLEOTIDE SEQUENCE [LARGE SCALE GENOMIC DNA]</scope>
</reference>
<dbReference type="EMBL" id="LR899013">
    <property type="protein sequence ID" value="CAD7091286.1"/>
    <property type="molecule type" value="Genomic_DNA"/>
</dbReference>
<dbReference type="Pfam" id="PF10471">
    <property type="entry name" value="ANAPC_CDC26"/>
    <property type="match status" value="1"/>
</dbReference>
<keyword evidence="1" id="KW-0833">Ubl conjugation pathway</keyword>
<accession>A0A7R8V1W6</accession>
<dbReference type="Proteomes" id="UP000594454">
    <property type="component" value="Chromosome 5"/>
</dbReference>
<proteinExistence type="predicted"/>
<dbReference type="OrthoDB" id="8041493at2759"/>
<feature type="compositionally biased region" description="Basic and acidic residues" evidence="2">
    <location>
        <begin position="98"/>
        <end position="111"/>
    </location>
</feature>
<evidence type="ECO:0000256" key="1">
    <source>
        <dbReference type="ARBA" id="ARBA00022786"/>
    </source>
</evidence>
<dbReference type="GO" id="GO:0005680">
    <property type="term" value="C:anaphase-promoting complex"/>
    <property type="evidence" value="ECO:0007669"/>
    <property type="project" value="InterPro"/>
</dbReference>
<feature type="compositionally biased region" description="Basic and acidic residues" evidence="2">
    <location>
        <begin position="65"/>
        <end position="80"/>
    </location>
</feature>
<evidence type="ECO:0008006" key="5">
    <source>
        <dbReference type="Google" id="ProtNLM"/>
    </source>
</evidence>
<gene>
    <name evidence="3" type="ORF">HERILL_LOCUS13709</name>
</gene>
<dbReference type="InParanoid" id="A0A7R8V1W6"/>
<dbReference type="AlphaFoldDB" id="A0A7R8V1W6"/>
<evidence type="ECO:0000256" key="2">
    <source>
        <dbReference type="SAM" id="MobiDB-lite"/>
    </source>
</evidence>
<dbReference type="InterPro" id="IPR018860">
    <property type="entry name" value="APC_suCDC26"/>
</dbReference>
<name>A0A7R8V1W6_HERIL</name>
<evidence type="ECO:0000313" key="3">
    <source>
        <dbReference type="EMBL" id="CAD7091286.1"/>
    </source>
</evidence>